<dbReference type="RefSeq" id="WP_144729884.1">
    <property type="nucleotide sequence ID" value="NZ_ML675581.1"/>
</dbReference>
<reference evidence="1 2" key="1">
    <citation type="journal article" date="2019" name="Front. Microbiol.">
        <title>Ammonia Oxidation by the Arctic Terrestrial Thaumarchaeote Candidatus Nitrosocosmicus arcticus Is Stimulated by Increasing Temperatures.</title>
        <authorList>
            <person name="Alves R.J.E."/>
            <person name="Kerou M."/>
            <person name="Zappe A."/>
            <person name="Bittner R."/>
            <person name="Abby S.S."/>
            <person name="Schmidt H.A."/>
            <person name="Pfeifer K."/>
            <person name="Schleper C."/>
        </authorList>
    </citation>
    <scope>NUCLEOTIDE SEQUENCE [LARGE SCALE GENOMIC DNA]</scope>
    <source>
        <strain evidence="1 2">Kfb</strain>
    </source>
</reference>
<gene>
    <name evidence="1" type="ORF">NARC_50201</name>
</gene>
<dbReference type="AlphaFoldDB" id="A0A557SWP0"/>
<name>A0A557SWP0_9ARCH</name>
<dbReference type="Proteomes" id="UP000315289">
    <property type="component" value="Unassembled WGS sequence"/>
</dbReference>
<protein>
    <submittedName>
        <fullName evidence="1">Uncharacterized protein</fullName>
    </submittedName>
</protein>
<proteinExistence type="predicted"/>
<keyword evidence="2" id="KW-1185">Reference proteome</keyword>
<sequence>MVNQTFKEHTTPFICHSSPIILYYNFIWRTLVNALAEEDLIKIAEKTAKKGSLFRMLKIVDWIEKYIGSRGTLRKVARNPMN</sequence>
<organism evidence="1 2">
    <name type="scientific">Candidatus Nitrosocosmicus arcticus</name>
    <dbReference type="NCBI Taxonomy" id="2035267"/>
    <lineage>
        <taxon>Archaea</taxon>
        <taxon>Nitrososphaerota</taxon>
        <taxon>Nitrososphaeria</taxon>
        <taxon>Nitrososphaerales</taxon>
        <taxon>Nitrososphaeraceae</taxon>
        <taxon>Candidatus Nitrosocosmicus</taxon>
    </lineage>
</organism>
<evidence type="ECO:0000313" key="1">
    <source>
        <dbReference type="EMBL" id="TVP41020.1"/>
    </source>
</evidence>
<evidence type="ECO:0000313" key="2">
    <source>
        <dbReference type="Proteomes" id="UP000315289"/>
    </source>
</evidence>
<dbReference type="EMBL" id="VOAH01000005">
    <property type="protein sequence ID" value="TVP41020.1"/>
    <property type="molecule type" value="Genomic_DNA"/>
</dbReference>
<comment type="caution">
    <text evidence="1">The sequence shown here is derived from an EMBL/GenBank/DDBJ whole genome shotgun (WGS) entry which is preliminary data.</text>
</comment>
<accession>A0A557SWP0</accession>